<dbReference type="EMBL" id="WAAB01021432">
    <property type="protein sequence ID" value="NWH80410.1"/>
    <property type="molecule type" value="Genomic_DNA"/>
</dbReference>
<proteinExistence type="predicted"/>
<comment type="caution">
    <text evidence="2">The sequence shown here is derived from an EMBL/GenBank/DDBJ whole genome shotgun (WGS) entry which is preliminary data.</text>
</comment>
<dbReference type="InterPro" id="IPR028236">
    <property type="entry name" value="CPLANE1"/>
</dbReference>
<name>A0A850XDT9_PIACA</name>
<evidence type="ECO:0000256" key="1">
    <source>
        <dbReference type="SAM" id="MobiDB-lite"/>
    </source>
</evidence>
<sequence length="127" mass="14024">MLLQKSTSRGRMRNAANCPVNSRHSTEYRVSRTSKQKPPRVATAVQTEDVDQESDRDLVSPWTVPDDIQRILQDTHDSLFQDSALHPVTSSPLGSIDTDGVSESTGSVLSKLDWKAVEAMVADVEDE</sequence>
<keyword evidence="3" id="KW-1185">Reference proteome</keyword>
<feature type="non-terminal residue" evidence="2">
    <location>
        <position position="1"/>
    </location>
</feature>
<dbReference type="GO" id="GO:0060271">
    <property type="term" value="P:cilium assembly"/>
    <property type="evidence" value="ECO:0007669"/>
    <property type="project" value="TreeGrafter"/>
</dbReference>
<dbReference type="GO" id="GO:0035869">
    <property type="term" value="C:ciliary transition zone"/>
    <property type="evidence" value="ECO:0007669"/>
    <property type="project" value="TreeGrafter"/>
</dbReference>
<evidence type="ECO:0000313" key="2">
    <source>
        <dbReference type="EMBL" id="NWH80410.1"/>
    </source>
</evidence>
<evidence type="ECO:0000313" key="3">
    <source>
        <dbReference type="Proteomes" id="UP000653271"/>
    </source>
</evidence>
<dbReference type="AlphaFoldDB" id="A0A850XDT9"/>
<protein>
    <submittedName>
        <fullName evidence="2">CPLN1 protein</fullName>
    </submittedName>
</protein>
<feature type="non-terminal residue" evidence="2">
    <location>
        <position position="127"/>
    </location>
</feature>
<dbReference type="OrthoDB" id="5974632at2759"/>
<dbReference type="PANTHER" id="PTHR14492">
    <property type="entry name" value="JBTS17"/>
    <property type="match status" value="1"/>
</dbReference>
<dbReference type="PANTHER" id="PTHR14492:SF4">
    <property type="entry name" value="CILIOGENESIS AND PLANAR POLARITY EFFECTOR 1"/>
    <property type="match status" value="1"/>
</dbReference>
<reference evidence="2" key="1">
    <citation type="submission" date="2019-09" db="EMBL/GenBank/DDBJ databases">
        <title>Bird 10,000 Genomes (B10K) Project - Family phase.</title>
        <authorList>
            <person name="Zhang G."/>
        </authorList>
    </citation>
    <scope>NUCLEOTIDE SEQUENCE</scope>
    <source>
        <strain evidence="2">B10K-DU-008-47</strain>
        <tissue evidence="2">Mixed tissue sample</tissue>
    </source>
</reference>
<dbReference type="Proteomes" id="UP000653271">
    <property type="component" value="Unassembled WGS sequence"/>
</dbReference>
<accession>A0A850XDT9</accession>
<dbReference type="Pfam" id="PF15392">
    <property type="entry name" value="Joubert"/>
    <property type="match status" value="1"/>
</dbReference>
<organism evidence="2 3">
    <name type="scientific">Piaya cayana</name>
    <name type="common">Common squirrel cuckoo</name>
    <dbReference type="NCBI Taxonomy" id="33601"/>
    <lineage>
        <taxon>Eukaryota</taxon>
        <taxon>Metazoa</taxon>
        <taxon>Chordata</taxon>
        <taxon>Craniata</taxon>
        <taxon>Vertebrata</taxon>
        <taxon>Euteleostomi</taxon>
        <taxon>Archelosauria</taxon>
        <taxon>Archosauria</taxon>
        <taxon>Dinosauria</taxon>
        <taxon>Saurischia</taxon>
        <taxon>Theropoda</taxon>
        <taxon>Coelurosauria</taxon>
        <taxon>Aves</taxon>
        <taxon>Neognathae</taxon>
        <taxon>Neoaves</taxon>
        <taxon>Otidimorphae</taxon>
        <taxon>Cuculiformes</taxon>
        <taxon>Coccyzidae</taxon>
        <taxon>Piaya</taxon>
    </lineage>
</organism>
<gene>
    <name evidence="2" type="primary">Cplane1_4</name>
    <name evidence="2" type="ORF">PIACAY_R15396</name>
</gene>
<feature type="region of interest" description="Disordered" evidence="1">
    <location>
        <begin position="1"/>
        <end position="60"/>
    </location>
</feature>